<dbReference type="InterPro" id="IPR003657">
    <property type="entry name" value="WRKY_dom"/>
</dbReference>
<dbReference type="GO" id="GO:0043565">
    <property type="term" value="F:sequence-specific DNA binding"/>
    <property type="evidence" value="ECO:0007669"/>
    <property type="project" value="InterPro"/>
</dbReference>
<proteinExistence type="evidence at transcript level"/>
<sequence>MVRESGLSMDSESDPIGSSSSSLHNPIVLNSFTQDINNHPKWKLSPNYNNNNMEVTVSTTTKGSSSSPTRTTTMPFQVNLSCSTDNNHTSHDTRTEMDFFKDKNINDVDDHKVVASASVPDNNDHSPTPPMLEFRVNTGLNLLTTNTSSDKSMVDDEISPNSEEKRTKNELAILKSELERMKTENHQLREMLEQVNSNYNALQMHLASLMQDQKAEESEEQQVFDGKKRSENGGAVLVPRQFMDLGLATNAETDEPSSSSMVRSQDPSGSPGGNNNNMEVASKELVKNGNVVSDEGLVYDEEKKKEFGRGGINNEREDSPSGHALAADKVPRFSPPKNVDQAEATMRKARVSVRARSEAPMITDGCQWRKYGQKMAKGNPCPRAYYRCTMAAGCPVRKQVQRCAEDRTVLITTYEGNHNHPLPPAAMAMAQTTSSAARMLLSGSMSSTDGLMNANFLTRTLLPCSSSMATISASAPFPTVTLDLTQSPNPLQFPRPPNQLQIPFPAGIPQNFANSLMPQIFGQALYNQSKFSGLQMSQDAVTDPSQLGNHSQQAQPNIADTVSAAIAADPNFTAALAAAITSIIGGAQPNNNSATNNNNGNMTANNSNGNGNGNVTSSNNNSNGKQ</sequence>
<dbReference type="PANTHER" id="PTHR31429:SF50">
    <property type="entry name" value="WRKY DOMAIN-CONTAINING PROTEIN"/>
    <property type="match status" value="1"/>
</dbReference>
<feature type="compositionally biased region" description="Low complexity" evidence="6">
    <location>
        <begin position="8"/>
        <end position="22"/>
    </location>
</feature>
<evidence type="ECO:0000313" key="8">
    <source>
        <dbReference type="EMBL" id="QFI57434.1"/>
    </source>
</evidence>
<feature type="region of interest" description="Disordered" evidence="6">
    <location>
        <begin position="591"/>
        <end position="626"/>
    </location>
</feature>
<dbReference type="PROSITE" id="PS50811">
    <property type="entry name" value="WRKY"/>
    <property type="match status" value="1"/>
</dbReference>
<evidence type="ECO:0000256" key="2">
    <source>
        <dbReference type="ARBA" id="ARBA00023015"/>
    </source>
</evidence>
<evidence type="ECO:0000259" key="7">
    <source>
        <dbReference type="PROSITE" id="PS50811"/>
    </source>
</evidence>
<dbReference type="PANTHER" id="PTHR31429">
    <property type="entry name" value="WRKY TRANSCRIPTION FACTOR 36-RELATED"/>
    <property type="match status" value="1"/>
</dbReference>
<evidence type="ECO:0000256" key="5">
    <source>
        <dbReference type="ARBA" id="ARBA00023242"/>
    </source>
</evidence>
<dbReference type="FunFam" id="2.20.25.80:FF:000002">
    <property type="entry name" value="probable WRKY transcription factor 31"/>
    <property type="match status" value="1"/>
</dbReference>
<protein>
    <submittedName>
        <fullName evidence="8">WRKY39</fullName>
    </submittedName>
</protein>
<reference evidence="8" key="1">
    <citation type="submission" date="2019-02" db="EMBL/GenBank/DDBJ databases">
        <authorList>
            <person name="Goyal P."/>
            <person name="Manzoor M.M."/>
            <person name="Vishwakarma R.A."/>
            <person name="Gupta S."/>
        </authorList>
    </citation>
    <scope>NUCLEOTIDE SEQUENCE</scope>
</reference>
<evidence type="ECO:0000256" key="3">
    <source>
        <dbReference type="ARBA" id="ARBA00023125"/>
    </source>
</evidence>
<dbReference type="AlphaFoldDB" id="A0A7G3LSH9"/>
<evidence type="ECO:0000256" key="4">
    <source>
        <dbReference type="ARBA" id="ARBA00023163"/>
    </source>
</evidence>
<feature type="region of interest" description="Disordered" evidence="6">
    <location>
        <begin position="144"/>
        <end position="165"/>
    </location>
</feature>
<dbReference type="GO" id="GO:0005634">
    <property type="term" value="C:nucleus"/>
    <property type="evidence" value="ECO:0007669"/>
    <property type="project" value="UniProtKB-SubCell"/>
</dbReference>
<feature type="region of interest" description="Disordered" evidence="6">
    <location>
        <begin position="308"/>
        <end position="337"/>
    </location>
</feature>
<dbReference type="GO" id="GO:0003700">
    <property type="term" value="F:DNA-binding transcription factor activity"/>
    <property type="evidence" value="ECO:0007669"/>
    <property type="project" value="InterPro"/>
</dbReference>
<keyword evidence="2" id="KW-0805">Transcription regulation</keyword>
<comment type="subcellular location">
    <subcellularLocation>
        <location evidence="1">Nucleus</location>
    </subcellularLocation>
</comment>
<feature type="compositionally biased region" description="Basic and acidic residues" evidence="6">
    <location>
        <begin position="308"/>
        <end position="320"/>
    </location>
</feature>
<organism evidence="8">
    <name type="scientific">Glycyrrhiza glabra</name>
    <name type="common">Licorice</name>
    <dbReference type="NCBI Taxonomy" id="49827"/>
    <lineage>
        <taxon>Eukaryota</taxon>
        <taxon>Viridiplantae</taxon>
        <taxon>Streptophyta</taxon>
        <taxon>Embryophyta</taxon>
        <taxon>Tracheophyta</taxon>
        <taxon>Spermatophyta</taxon>
        <taxon>Magnoliopsida</taxon>
        <taxon>eudicotyledons</taxon>
        <taxon>Gunneridae</taxon>
        <taxon>Pentapetalae</taxon>
        <taxon>rosids</taxon>
        <taxon>fabids</taxon>
        <taxon>Fabales</taxon>
        <taxon>Fabaceae</taxon>
        <taxon>Papilionoideae</taxon>
        <taxon>50 kb inversion clade</taxon>
        <taxon>NPAAA clade</taxon>
        <taxon>Hologalegina</taxon>
        <taxon>IRL clade</taxon>
        <taxon>Galegeae</taxon>
        <taxon>Glycyrrhiza</taxon>
    </lineage>
</organism>
<dbReference type="EMBL" id="MK511277">
    <property type="protein sequence ID" value="QFI57434.1"/>
    <property type="molecule type" value="mRNA"/>
</dbReference>
<dbReference type="SMART" id="SM00774">
    <property type="entry name" value="WRKY"/>
    <property type="match status" value="1"/>
</dbReference>
<dbReference type="SUPFAM" id="SSF118290">
    <property type="entry name" value="WRKY DNA-binding domain"/>
    <property type="match status" value="1"/>
</dbReference>
<keyword evidence="5" id="KW-0539">Nucleus</keyword>
<dbReference type="Pfam" id="PF03106">
    <property type="entry name" value="WRKY"/>
    <property type="match status" value="1"/>
</dbReference>
<evidence type="ECO:0000256" key="1">
    <source>
        <dbReference type="ARBA" id="ARBA00004123"/>
    </source>
</evidence>
<evidence type="ECO:0000256" key="6">
    <source>
        <dbReference type="SAM" id="MobiDB-lite"/>
    </source>
</evidence>
<keyword evidence="4" id="KW-0804">Transcription</keyword>
<dbReference type="InterPro" id="IPR044810">
    <property type="entry name" value="WRKY_plant"/>
</dbReference>
<feature type="region of interest" description="Disordered" evidence="6">
    <location>
        <begin position="1"/>
        <end position="23"/>
    </location>
</feature>
<feature type="compositionally biased region" description="Polar residues" evidence="6">
    <location>
        <begin position="256"/>
        <end position="266"/>
    </location>
</feature>
<feature type="compositionally biased region" description="Low complexity" evidence="6">
    <location>
        <begin position="267"/>
        <end position="277"/>
    </location>
</feature>
<name>A0A7G3LSH9_GLYGL</name>
<feature type="domain" description="WRKY" evidence="7">
    <location>
        <begin position="357"/>
        <end position="423"/>
    </location>
</feature>
<accession>A0A7G3LSH9</accession>
<feature type="region of interest" description="Disordered" evidence="6">
    <location>
        <begin position="251"/>
        <end position="278"/>
    </location>
</feature>
<dbReference type="Gene3D" id="2.20.25.80">
    <property type="entry name" value="WRKY domain"/>
    <property type="match status" value="1"/>
</dbReference>
<dbReference type="InterPro" id="IPR036576">
    <property type="entry name" value="WRKY_dom_sf"/>
</dbReference>
<keyword evidence="3" id="KW-0238">DNA-binding</keyword>
<feature type="region of interest" description="Disordered" evidence="6">
    <location>
        <begin position="536"/>
        <end position="555"/>
    </location>
</feature>